<feature type="signal peptide" evidence="1">
    <location>
        <begin position="1"/>
        <end position="37"/>
    </location>
</feature>
<name>A0A4R5LMX2_9GAMM</name>
<dbReference type="Proteomes" id="UP000295554">
    <property type="component" value="Unassembled WGS sequence"/>
</dbReference>
<proteinExistence type="predicted"/>
<protein>
    <submittedName>
        <fullName evidence="2">Uncharacterized protein</fullName>
    </submittedName>
</protein>
<reference evidence="2 3" key="1">
    <citation type="submission" date="2019-03" db="EMBL/GenBank/DDBJ databases">
        <title>Seongchinamella monodicae gen. nov., sp. nov., a novel member of the Gammaproteobacteria isolated from a tidal mudflat of beach.</title>
        <authorList>
            <person name="Yang H.G."/>
            <person name="Kang J.W."/>
            <person name="Lee S.D."/>
        </authorList>
    </citation>
    <scope>NUCLEOTIDE SEQUENCE [LARGE SCALE GENOMIC DNA]</scope>
    <source>
        <strain evidence="2 3">GH4-78</strain>
    </source>
</reference>
<dbReference type="EMBL" id="SMSE01000008">
    <property type="protein sequence ID" value="TDG11274.1"/>
    <property type="molecule type" value="Genomic_DNA"/>
</dbReference>
<gene>
    <name evidence="2" type="ORF">E2F43_18945</name>
</gene>
<keyword evidence="1" id="KW-0732">Signal</keyword>
<accession>A0A4R5LMX2</accession>
<dbReference type="RefSeq" id="WP_133215704.1">
    <property type="nucleotide sequence ID" value="NZ_SMSE01000008.1"/>
</dbReference>
<sequence length="215" mass="23044">MLNSDLAPTSGEKIVMIKYNGLLFCALSLLTSNISLAQPPTPDVNVINTQSNPIPVKVQGGIAPMPVLIQASISLNEQGASTLFIGSRFEACVGSIPVCESAEGRYSVPEGKQLVIKHVSFRSRSLFVNPPPEPVGATLEFRKNDTNGNTLLSQSFQFGLLEAIDPQLAISGKGFHTQITLPPGTQVVGRLTWAQFFDGRRDGSFSIAGEYIDVP</sequence>
<keyword evidence="3" id="KW-1185">Reference proteome</keyword>
<comment type="caution">
    <text evidence="2">The sequence shown here is derived from an EMBL/GenBank/DDBJ whole genome shotgun (WGS) entry which is preliminary data.</text>
</comment>
<evidence type="ECO:0000256" key="1">
    <source>
        <dbReference type="SAM" id="SignalP"/>
    </source>
</evidence>
<evidence type="ECO:0000313" key="2">
    <source>
        <dbReference type="EMBL" id="TDG11274.1"/>
    </source>
</evidence>
<feature type="chain" id="PRO_5020840239" evidence="1">
    <location>
        <begin position="38"/>
        <end position="215"/>
    </location>
</feature>
<organism evidence="2 3">
    <name type="scientific">Seongchinamella unica</name>
    <dbReference type="NCBI Taxonomy" id="2547392"/>
    <lineage>
        <taxon>Bacteria</taxon>
        <taxon>Pseudomonadati</taxon>
        <taxon>Pseudomonadota</taxon>
        <taxon>Gammaproteobacteria</taxon>
        <taxon>Cellvibrionales</taxon>
        <taxon>Halieaceae</taxon>
        <taxon>Seongchinamella</taxon>
    </lineage>
</organism>
<dbReference type="AlphaFoldDB" id="A0A4R5LMX2"/>
<evidence type="ECO:0000313" key="3">
    <source>
        <dbReference type="Proteomes" id="UP000295554"/>
    </source>
</evidence>